<dbReference type="NCBIfam" id="NF002978">
    <property type="entry name" value="PRK03673.1"/>
    <property type="match status" value="1"/>
</dbReference>
<dbReference type="CDD" id="cd00885">
    <property type="entry name" value="cinA"/>
    <property type="match status" value="1"/>
</dbReference>
<evidence type="ECO:0000313" key="3">
    <source>
        <dbReference type="EMBL" id="VEB96183.1"/>
    </source>
</evidence>
<dbReference type="HAMAP" id="MF_00226_B">
    <property type="entry name" value="CinA_B"/>
    <property type="match status" value="1"/>
</dbReference>
<gene>
    <name evidence="3" type="primary">yfaY_1</name>
    <name evidence="3" type="ORF">NCTC11466_01334</name>
</gene>
<feature type="domain" description="MoaB/Mog" evidence="2">
    <location>
        <begin position="5"/>
        <end position="172"/>
    </location>
</feature>
<name>A0A447UZL9_9ENTR</name>
<comment type="similarity">
    <text evidence="1">Belongs to the CinA family.</text>
</comment>
<dbReference type="InterPro" id="IPR001453">
    <property type="entry name" value="MoaB/Mog_dom"/>
</dbReference>
<dbReference type="EMBL" id="LR134201">
    <property type="protein sequence ID" value="VEB96183.1"/>
    <property type="molecule type" value="Genomic_DNA"/>
</dbReference>
<evidence type="ECO:0000256" key="1">
    <source>
        <dbReference type="HAMAP-Rule" id="MF_00226"/>
    </source>
</evidence>
<evidence type="ECO:0000259" key="2">
    <source>
        <dbReference type="SMART" id="SM00852"/>
    </source>
</evidence>
<dbReference type="Gene3D" id="3.40.980.10">
    <property type="entry name" value="MoaB/Mog-like domain"/>
    <property type="match status" value="1"/>
</dbReference>
<dbReference type="AlphaFoldDB" id="A0A447UZL9"/>
<dbReference type="Proteomes" id="UP000274122">
    <property type="component" value="Chromosome"/>
</dbReference>
<sequence>MLKVEMLSTGDEVLYGQITDTNAAWLADYFFDRGLPMSRRNTVGDSLPDLIAVLQERSREADVLIVNGGLGPTSDDLSALAAATAAGVALVEHAGWLTRMEQFFAERGRVMAPSNRKQAQIPAGSEMIDNPVGTACGFALKLNRCLMFFTPGVPSEFKAMVEKQILPRLRDRFTLPEPPICLRLTTFGRSESELAQCLEPLTLPEGVVMGYRSSMPIIELKLTGPASQREAMEAVWPEVRRVAG</sequence>
<evidence type="ECO:0000313" key="4">
    <source>
        <dbReference type="Proteomes" id="UP000274122"/>
    </source>
</evidence>
<protein>
    <recommendedName>
        <fullName evidence="1">CinA-like protein</fullName>
    </recommendedName>
</protein>
<dbReference type="PANTHER" id="PTHR13939:SF0">
    <property type="entry name" value="NMN AMIDOHYDROLASE-LIKE PROTEIN YFAY"/>
    <property type="match status" value="1"/>
</dbReference>
<dbReference type="NCBIfam" id="TIGR00177">
    <property type="entry name" value="molyb_syn"/>
    <property type="match status" value="1"/>
</dbReference>
<dbReference type="InterPro" id="IPR036425">
    <property type="entry name" value="MoaB/Mog-like_dom_sf"/>
</dbReference>
<dbReference type="NCBIfam" id="TIGR00200">
    <property type="entry name" value="cinA_nterm"/>
    <property type="match status" value="1"/>
</dbReference>
<proteinExistence type="inferred from homology"/>
<dbReference type="PANTHER" id="PTHR13939">
    <property type="entry name" value="NICOTINAMIDE-NUCLEOTIDE AMIDOHYDROLASE PNCC"/>
    <property type="match status" value="1"/>
</dbReference>
<dbReference type="InterPro" id="IPR008135">
    <property type="entry name" value="Competence-induced_CinA"/>
</dbReference>
<organism evidence="3 4">
    <name type="scientific">Cedecea lapagei</name>
    <dbReference type="NCBI Taxonomy" id="158823"/>
    <lineage>
        <taxon>Bacteria</taxon>
        <taxon>Pseudomonadati</taxon>
        <taxon>Pseudomonadota</taxon>
        <taxon>Gammaproteobacteria</taxon>
        <taxon>Enterobacterales</taxon>
        <taxon>Enterobacteriaceae</taxon>
        <taxon>Cedecea</taxon>
    </lineage>
</organism>
<accession>A0A447UZL9</accession>
<keyword evidence="4" id="KW-1185">Reference proteome</keyword>
<reference evidence="3 4" key="1">
    <citation type="submission" date="2018-12" db="EMBL/GenBank/DDBJ databases">
        <authorList>
            <consortium name="Pathogen Informatics"/>
        </authorList>
    </citation>
    <scope>NUCLEOTIDE SEQUENCE [LARGE SCALE GENOMIC DNA]</scope>
    <source>
        <strain evidence="3 4">NCTC11466</strain>
    </source>
</reference>
<dbReference type="Pfam" id="PF00994">
    <property type="entry name" value="MoCF_biosynth"/>
    <property type="match status" value="1"/>
</dbReference>
<dbReference type="SUPFAM" id="SSF53218">
    <property type="entry name" value="Molybdenum cofactor biosynthesis proteins"/>
    <property type="match status" value="1"/>
</dbReference>
<dbReference type="KEGG" id="clap:NCTC11466_01334"/>
<dbReference type="SMART" id="SM00852">
    <property type="entry name" value="MoCF_biosynth"/>
    <property type="match status" value="1"/>
</dbReference>
<dbReference type="InterPro" id="IPR050101">
    <property type="entry name" value="CinA"/>
</dbReference>